<evidence type="ECO:0000259" key="9">
    <source>
        <dbReference type="Pfam" id="PF03948"/>
    </source>
</evidence>
<dbReference type="NCBIfam" id="TIGR00158">
    <property type="entry name" value="L9"/>
    <property type="match status" value="1"/>
</dbReference>
<dbReference type="PATRIC" id="fig|1618608.3.peg.253"/>
<dbReference type="InterPro" id="IPR020069">
    <property type="entry name" value="Ribosomal_bL9_C"/>
</dbReference>
<protein>
    <recommendedName>
        <fullName evidence="6 7">Large ribosomal subunit protein bL9</fullName>
    </recommendedName>
</protein>
<dbReference type="GO" id="GO:1990904">
    <property type="term" value="C:ribonucleoprotein complex"/>
    <property type="evidence" value="ECO:0007669"/>
    <property type="project" value="UniProtKB-KW"/>
</dbReference>
<dbReference type="EMBL" id="LCQQ01000015">
    <property type="protein sequence ID" value="KKW21082.1"/>
    <property type="molecule type" value="Genomic_DNA"/>
</dbReference>
<dbReference type="GO" id="GO:0019843">
    <property type="term" value="F:rRNA binding"/>
    <property type="evidence" value="ECO:0007669"/>
    <property type="project" value="UniProtKB-UniRule"/>
</dbReference>
<feature type="domain" description="Ribosomal protein L9" evidence="8">
    <location>
        <begin position="1"/>
        <end position="47"/>
    </location>
</feature>
<dbReference type="Gene3D" id="3.40.5.10">
    <property type="entry name" value="Ribosomal protein L9, N-terminal domain"/>
    <property type="match status" value="1"/>
</dbReference>
<organism evidence="10 11">
    <name type="scientific">Candidatus Adlerbacteria bacterium GW2011_GWC1_50_9</name>
    <dbReference type="NCBI Taxonomy" id="1618608"/>
    <lineage>
        <taxon>Bacteria</taxon>
        <taxon>Candidatus Adleribacteriota</taxon>
    </lineage>
</organism>
<proteinExistence type="inferred from homology"/>
<evidence type="ECO:0000313" key="11">
    <source>
        <dbReference type="Proteomes" id="UP000034201"/>
    </source>
</evidence>
<gene>
    <name evidence="7" type="primary">rplI</name>
    <name evidence="10" type="ORF">UY61_C0015G0007</name>
</gene>
<dbReference type="AlphaFoldDB" id="A0A0G1Z183"/>
<dbReference type="Gene3D" id="3.10.430.100">
    <property type="entry name" value="Ribosomal protein L9, C-terminal domain"/>
    <property type="match status" value="1"/>
</dbReference>
<keyword evidence="4 7" id="KW-0689">Ribosomal protein</keyword>
<name>A0A0G1Z183_9BACT</name>
<dbReference type="InterPro" id="IPR009027">
    <property type="entry name" value="Ribosomal_bL9/RNase_H1_N"/>
</dbReference>
<dbReference type="InterPro" id="IPR020594">
    <property type="entry name" value="Ribosomal_bL9_bac/chp"/>
</dbReference>
<keyword evidence="5 7" id="KW-0687">Ribonucleoprotein</keyword>
<sequence>MKVILLRDVAEVGQKGDVKDLKSGFARNFLLPRNLAEPATPEKIKALQAFRAQREKERTEHKSGAERELEKISGSEMIFEAKASKTGRLFRGIGAKEISQKLHELGFKTIEPEWILPGNSLKEAGEHQIEIKPPSGKGVKARVIIKPTPR</sequence>
<evidence type="ECO:0000256" key="6">
    <source>
        <dbReference type="ARBA" id="ARBA00035292"/>
    </source>
</evidence>
<keyword evidence="3 7" id="KW-0694">RNA-binding</keyword>
<dbReference type="GO" id="GO:0005840">
    <property type="term" value="C:ribosome"/>
    <property type="evidence" value="ECO:0007669"/>
    <property type="project" value="UniProtKB-KW"/>
</dbReference>
<dbReference type="HAMAP" id="MF_00503">
    <property type="entry name" value="Ribosomal_bL9"/>
    <property type="match status" value="1"/>
</dbReference>
<reference evidence="10 11" key="1">
    <citation type="journal article" date="2015" name="Nature">
        <title>rRNA introns, odd ribosomes, and small enigmatic genomes across a large radiation of phyla.</title>
        <authorList>
            <person name="Brown C.T."/>
            <person name="Hug L.A."/>
            <person name="Thomas B.C."/>
            <person name="Sharon I."/>
            <person name="Castelle C.J."/>
            <person name="Singh A."/>
            <person name="Wilkins M.J."/>
            <person name="Williams K.H."/>
            <person name="Banfield J.F."/>
        </authorList>
    </citation>
    <scope>NUCLEOTIDE SEQUENCE [LARGE SCALE GENOMIC DNA]</scope>
</reference>
<feature type="domain" description="Large ribosomal subunit protein bL9 C-terminal" evidence="9">
    <location>
        <begin position="65"/>
        <end position="143"/>
    </location>
</feature>
<dbReference type="InterPro" id="IPR036935">
    <property type="entry name" value="Ribosomal_bL9_N_sf"/>
</dbReference>
<comment type="function">
    <text evidence="7">Binds to the 23S rRNA.</text>
</comment>
<evidence type="ECO:0000256" key="5">
    <source>
        <dbReference type="ARBA" id="ARBA00023274"/>
    </source>
</evidence>
<evidence type="ECO:0000256" key="7">
    <source>
        <dbReference type="HAMAP-Rule" id="MF_00503"/>
    </source>
</evidence>
<dbReference type="GO" id="GO:0003735">
    <property type="term" value="F:structural constituent of ribosome"/>
    <property type="evidence" value="ECO:0007669"/>
    <property type="project" value="InterPro"/>
</dbReference>
<dbReference type="PANTHER" id="PTHR21368">
    <property type="entry name" value="50S RIBOSOMAL PROTEIN L9"/>
    <property type="match status" value="1"/>
</dbReference>
<dbReference type="SUPFAM" id="SSF55658">
    <property type="entry name" value="L9 N-domain-like"/>
    <property type="match status" value="1"/>
</dbReference>
<evidence type="ECO:0000259" key="8">
    <source>
        <dbReference type="Pfam" id="PF01281"/>
    </source>
</evidence>
<dbReference type="Pfam" id="PF03948">
    <property type="entry name" value="Ribosomal_L9_C"/>
    <property type="match status" value="1"/>
</dbReference>
<evidence type="ECO:0000256" key="4">
    <source>
        <dbReference type="ARBA" id="ARBA00022980"/>
    </source>
</evidence>
<evidence type="ECO:0000256" key="2">
    <source>
        <dbReference type="ARBA" id="ARBA00022730"/>
    </source>
</evidence>
<dbReference type="Pfam" id="PF01281">
    <property type="entry name" value="Ribosomal_L9_N"/>
    <property type="match status" value="1"/>
</dbReference>
<dbReference type="InterPro" id="IPR000244">
    <property type="entry name" value="Ribosomal_bL9"/>
</dbReference>
<keyword evidence="2 7" id="KW-0699">rRNA-binding</keyword>
<evidence type="ECO:0000256" key="1">
    <source>
        <dbReference type="ARBA" id="ARBA00010605"/>
    </source>
</evidence>
<dbReference type="SUPFAM" id="SSF55653">
    <property type="entry name" value="Ribosomal protein L9 C-domain"/>
    <property type="match status" value="1"/>
</dbReference>
<comment type="caution">
    <text evidence="10">The sequence shown here is derived from an EMBL/GenBank/DDBJ whole genome shotgun (WGS) entry which is preliminary data.</text>
</comment>
<comment type="similarity">
    <text evidence="1 7">Belongs to the bacterial ribosomal protein bL9 family.</text>
</comment>
<dbReference type="Proteomes" id="UP000034201">
    <property type="component" value="Unassembled WGS sequence"/>
</dbReference>
<evidence type="ECO:0000313" key="10">
    <source>
        <dbReference type="EMBL" id="KKW21082.1"/>
    </source>
</evidence>
<accession>A0A0G1Z183</accession>
<evidence type="ECO:0000256" key="3">
    <source>
        <dbReference type="ARBA" id="ARBA00022884"/>
    </source>
</evidence>
<dbReference type="GO" id="GO:0006412">
    <property type="term" value="P:translation"/>
    <property type="evidence" value="ECO:0007669"/>
    <property type="project" value="UniProtKB-UniRule"/>
</dbReference>
<dbReference type="InterPro" id="IPR020070">
    <property type="entry name" value="Ribosomal_bL9_N"/>
</dbReference>
<dbReference type="InterPro" id="IPR036791">
    <property type="entry name" value="Ribosomal_bL9_C_sf"/>
</dbReference>